<dbReference type="GO" id="GO:0051082">
    <property type="term" value="F:unfolded protein binding"/>
    <property type="evidence" value="ECO:0007669"/>
    <property type="project" value="TreeGrafter"/>
</dbReference>
<dbReference type="Pfam" id="PF00226">
    <property type="entry name" value="DnaJ"/>
    <property type="match status" value="1"/>
</dbReference>
<dbReference type="EMBL" id="CAJOBB010000702">
    <property type="protein sequence ID" value="CAF3734145.1"/>
    <property type="molecule type" value="Genomic_DNA"/>
</dbReference>
<feature type="region of interest" description="Disordered" evidence="1">
    <location>
        <begin position="75"/>
        <end position="106"/>
    </location>
</feature>
<dbReference type="PANTHER" id="PTHR43096:SF10">
    <property type="entry name" value="CHAPERONE PROTEIN DNAJ A6, CHLOROPLASTIC"/>
    <property type="match status" value="1"/>
</dbReference>
<accession>A0A813NIC9</accession>
<dbReference type="PANTHER" id="PTHR43096">
    <property type="entry name" value="DNAJ HOMOLOG 1, MITOCHONDRIAL-RELATED"/>
    <property type="match status" value="1"/>
</dbReference>
<dbReference type="GO" id="GO:0005737">
    <property type="term" value="C:cytoplasm"/>
    <property type="evidence" value="ECO:0007669"/>
    <property type="project" value="TreeGrafter"/>
</dbReference>
<dbReference type="InterPro" id="IPR001623">
    <property type="entry name" value="DnaJ_domain"/>
</dbReference>
<feature type="compositionally biased region" description="Polar residues" evidence="1">
    <location>
        <begin position="497"/>
        <end position="507"/>
    </location>
</feature>
<feature type="compositionally biased region" description="Polar residues" evidence="1">
    <location>
        <begin position="569"/>
        <end position="604"/>
    </location>
</feature>
<dbReference type="PROSITE" id="PS00636">
    <property type="entry name" value="DNAJ_1"/>
    <property type="match status" value="1"/>
</dbReference>
<comment type="caution">
    <text evidence="3">The sequence shown here is derived from an EMBL/GenBank/DDBJ whole genome shotgun (WGS) entry which is preliminary data.</text>
</comment>
<name>A0A813NIC9_9BILA</name>
<dbReference type="AlphaFoldDB" id="A0A813NIC9"/>
<feature type="region of interest" description="Disordered" evidence="1">
    <location>
        <begin position="456"/>
        <end position="510"/>
    </location>
</feature>
<evidence type="ECO:0000313" key="4">
    <source>
        <dbReference type="EMBL" id="CAF3734145.1"/>
    </source>
</evidence>
<feature type="compositionally biased region" description="Low complexity" evidence="1">
    <location>
        <begin position="221"/>
        <end position="245"/>
    </location>
</feature>
<feature type="compositionally biased region" description="Low complexity" evidence="1">
    <location>
        <begin position="473"/>
        <end position="488"/>
    </location>
</feature>
<feature type="compositionally biased region" description="Low complexity" evidence="1">
    <location>
        <begin position="91"/>
        <end position="106"/>
    </location>
</feature>
<evidence type="ECO:0000313" key="3">
    <source>
        <dbReference type="EMBL" id="CAF0737925.1"/>
    </source>
</evidence>
<dbReference type="InterPro" id="IPR036869">
    <property type="entry name" value="J_dom_sf"/>
</dbReference>
<dbReference type="Proteomes" id="UP000663860">
    <property type="component" value="Unassembled WGS sequence"/>
</dbReference>
<gene>
    <name evidence="3" type="ORF">IZO911_LOCUS3344</name>
    <name evidence="4" type="ORF">KXQ929_LOCUS13244</name>
</gene>
<proteinExistence type="predicted"/>
<sequence length="604" mass="69943">MVASDCYAILGIKATATDDEIRKAYRKKALQYHPDKNSSSTAEEIFKEINKAYETLGDADKRRAYDLQQQTTNIKFTSSSSSSQHRRYEPSFHTSSQSHFTSTNNNNSSRFRCHDPFFTLHQRHAYFTSKMHSPNFSFFDTNFGSSDDDETDSDHFDPILSTFHSSQRHFRRKTRSKWHHNRPFESDPFSMFEMLTRSIFDQFLKDDFFWHRSSARLHNASQQQQPQQRTTTTTTTTTTPSTNRTRIPVNHVTPTSKHRYDMKRTSMSSSHFNSKDSDDEDIDEHFIYQEAKPTTTTTTNDHHFRRHAYDNKTTPTTTTNKQKFEACQYCFHQITPIENLLKHEAICRHRPDQEKVYTTKCSYCQENIRLNEYLDHEEICKQNRLNRQPTENKRYYNPLSKCLYDENQPSSKSSFGGLSSDNDKLRTCHRCHKIFPVLSDLFNHTCDDENDLVLSKSTAPSTKSDNKSTNDHTTSLLDKISSSSTKSFKLSRHPPTFNKSPISSSHINRLINPPPISSSLLSTTTSSAIPKQTHGASIHISIVDELNRPNRSSLENEHIPMFKRPLYQPNLTTSNHKQQQPPKHSSSTYVYLRNPSSSPIRVNS</sequence>
<dbReference type="Proteomes" id="UP000663868">
    <property type="component" value="Unassembled WGS sequence"/>
</dbReference>
<dbReference type="GO" id="GO:0042026">
    <property type="term" value="P:protein refolding"/>
    <property type="evidence" value="ECO:0007669"/>
    <property type="project" value="TreeGrafter"/>
</dbReference>
<feature type="region of interest" description="Disordered" evidence="1">
    <location>
        <begin position="217"/>
        <end position="249"/>
    </location>
</feature>
<dbReference type="PRINTS" id="PR00625">
    <property type="entry name" value="JDOMAIN"/>
</dbReference>
<dbReference type="SMART" id="SM00271">
    <property type="entry name" value="DnaJ"/>
    <property type="match status" value="1"/>
</dbReference>
<dbReference type="Gene3D" id="1.10.287.110">
    <property type="entry name" value="DnaJ domain"/>
    <property type="match status" value="1"/>
</dbReference>
<evidence type="ECO:0000313" key="5">
    <source>
        <dbReference type="Proteomes" id="UP000663860"/>
    </source>
</evidence>
<dbReference type="SUPFAM" id="SSF46565">
    <property type="entry name" value="Chaperone J-domain"/>
    <property type="match status" value="1"/>
</dbReference>
<organism evidence="3 5">
    <name type="scientific">Adineta steineri</name>
    <dbReference type="NCBI Taxonomy" id="433720"/>
    <lineage>
        <taxon>Eukaryota</taxon>
        <taxon>Metazoa</taxon>
        <taxon>Spiralia</taxon>
        <taxon>Gnathifera</taxon>
        <taxon>Rotifera</taxon>
        <taxon>Eurotatoria</taxon>
        <taxon>Bdelloidea</taxon>
        <taxon>Adinetida</taxon>
        <taxon>Adinetidae</taxon>
        <taxon>Adineta</taxon>
    </lineage>
</organism>
<reference evidence="3" key="1">
    <citation type="submission" date="2021-02" db="EMBL/GenBank/DDBJ databases">
        <authorList>
            <person name="Nowell W R."/>
        </authorList>
    </citation>
    <scope>NUCLEOTIDE SEQUENCE</scope>
</reference>
<dbReference type="EMBL" id="CAJNOE010000017">
    <property type="protein sequence ID" value="CAF0737925.1"/>
    <property type="molecule type" value="Genomic_DNA"/>
</dbReference>
<dbReference type="InterPro" id="IPR018253">
    <property type="entry name" value="DnaJ_domain_CS"/>
</dbReference>
<feature type="domain" description="J" evidence="2">
    <location>
        <begin position="5"/>
        <end position="69"/>
    </location>
</feature>
<evidence type="ECO:0000256" key="1">
    <source>
        <dbReference type="SAM" id="MobiDB-lite"/>
    </source>
</evidence>
<feature type="region of interest" description="Disordered" evidence="1">
    <location>
        <begin position="567"/>
        <end position="604"/>
    </location>
</feature>
<protein>
    <recommendedName>
        <fullName evidence="2">J domain-containing protein</fullName>
    </recommendedName>
</protein>
<dbReference type="PROSITE" id="PS50076">
    <property type="entry name" value="DNAJ_2"/>
    <property type="match status" value="1"/>
</dbReference>
<dbReference type="CDD" id="cd06257">
    <property type="entry name" value="DnaJ"/>
    <property type="match status" value="1"/>
</dbReference>
<evidence type="ECO:0000259" key="2">
    <source>
        <dbReference type="PROSITE" id="PS50076"/>
    </source>
</evidence>